<evidence type="ECO:0000313" key="2">
    <source>
        <dbReference type="Proteomes" id="UP000705379"/>
    </source>
</evidence>
<dbReference type="Proteomes" id="UP000705379">
    <property type="component" value="Unassembled WGS sequence"/>
</dbReference>
<reference evidence="1" key="1">
    <citation type="submission" date="2018-08" db="EMBL/GenBank/DDBJ databases">
        <authorList>
            <person name="Jin W."/>
            <person name="Wang H."/>
            <person name="Yang Y."/>
            <person name="Li M."/>
            <person name="Liu J."/>
        </authorList>
    </citation>
    <scope>NUCLEOTIDE SEQUENCE</scope>
    <source>
        <strain evidence="1">AESS21</strain>
    </source>
</reference>
<reference evidence="1" key="2">
    <citation type="journal article" date="2021" name="Microorganisms">
        <title>Bacterial Dimethylsulfoniopropionate Biosynthesis in the East China Sea.</title>
        <authorList>
            <person name="Liu J."/>
            <person name="Zhang Y."/>
            <person name="Liu J."/>
            <person name="Zhong H."/>
            <person name="Williams B.T."/>
            <person name="Zheng Y."/>
            <person name="Curson A.R.J."/>
            <person name="Sun C."/>
            <person name="Sun H."/>
            <person name="Song D."/>
            <person name="Wagner Mackenzie B."/>
            <person name="Bermejo Martinez A."/>
            <person name="Todd J.D."/>
            <person name="Zhang X.H."/>
        </authorList>
    </citation>
    <scope>NUCLEOTIDE SEQUENCE</scope>
    <source>
        <strain evidence="1">AESS21</strain>
    </source>
</reference>
<name>A0A944GTX4_9HYPH</name>
<organism evidence="1 2">
    <name type="scientific">Roseibium polysiphoniae</name>
    <dbReference type="NCBI Taxonomy" id="2571221"/>
    <lineage>
        <taxon>Bacteria</taxon>
        <taxon>Pseudomonadati</taxon>
        <taxon>Pseudomonadota</taxon>
        <taxon>Alphaproteobacteria</taxon>
        <taxon>Hyphomicrobiales</taxon>
        <taxon>Stappiaceae</taxon>
        <taxon>Roseibium</taxon>
    </lineage>
</organism>
<proteinExistence type="predicted"/>
<dbReference type="InterPro" id="IPR013324">
    <property type="entry name" value="RNA_pol_sigma_r3/r4-like"/>
</dbReference>
<comment type="caution">
    <text evidence="1">The sequence shown here is derived from an EMBL/GenBank/DDBJ whole genome shotgun (WGS) entry which is preliminary data.</text>
</comment>
<accession>A0A944GTX4</accession>
<dbReference type="SUPFAM" id="SSF88659">
    <property type="entry name" value="Sigma3 and sigma4 domains of RNA polymerase sigma factors"/>
    <property type="match status" value="1"/>
</dbReference>
<dbReference type="Pfam" id="PF16264">
    <property type="entry name" value="SatD"/>
    <property type="match status" value="1"/>
</dbReference>
<dbReference type="InterPro" id="IPR032580">
    <property type="entry name" value="SatD"/>
</dbReference>
<protein>
    <submittedName>
        <fullName evidence="1">Uncharacterized protein</fullName>
    </submittedName>
</protein>
<dbReference type="AlphaFoldDB" id="A0A944GTX4"/>
<sequence>MGASIMSEAHFEHPLIVVMGDLVASEEAESRQELHRRFNAAVDAINAKYKNQLVSPLTITLGDEFQGLAADFSSAFDIAHDMRLTLLKQDVFCRFVVGQVDLQTPVNPDRAWNMMADGLAEARARLEDKADPNAYRFSFLEDQRCAPLLEAIGASLTNIEEGWTSTQRAYLIPRVLDGESVKDIAARHNVSARTVYNVLVLAGFNLYDRQLEAIRAFLKAEGGSARERQSP</sequence>
<dbReference type="EMBL" id="QTKU01000005">
    <property type="protein sequence ID" value="MBS8262298.1"/>
    <property type="molecule type" value="Genomic_DNA"/>
</dbReference>
<gene>
    <name evidence="1" type="ORF">DYI23_18865</name>
</gene>
<evidence type="ECO:0000313" key="1">
    <source>
        <dbReference type="EMBL" id="MBS8262298.1"/>
    </source>
</evidence>